<dbReference type="GO" id="GO:0009279">
    <property type="term" value="C:cell outer membrane"/>
    <property type="evidence" value="ECO:0007669"/>
    <property type="project" value="UniProtKB-SubCell"/>
</dbReference>
<gene>
    <name evidence="9" type="ORF">DWU99_09170</name>
</gene>
<dbReference type="InterPro" id="IPR036942">
    <property type="entry name" value="Beta-barrel_TonB_sf"/>
</dbReference>
<keyword evidence="10" id="KW-1185">Reference proteome</keyword>
<dbReference type="Gene3D" id="2.170.130.10">
    <property type="entry name" value="TonB-dependent receptor, plug domain"/>
    <property type="match status" value="1"/>
</dbReference>
<evidence type="ECO:0000256" key="5">
    <source>
        <dbReference type="ARBA" id="ARBA00023136"/>
    </source>
</evidence>
<protein>
    <submittedName>
        <fullName evidence="9">Oar protein</fullName>
    </submittedName>
</protein>
<comment type="caution">
    <text evidence="9">The sequence shown here is derived from an EMBL/GenBank/DDBJ whole genome shotgun (WGS) entry which is preliminary data.</text>
</comment>
<evidence type="ECO:0000259" key="8">
    <source>
        <dbReference type="Pfam" id="PF25183"/>
    </source>
</evidence>
<proteinExistence type="predicted"/>
<dbReference type="SUPFAM" id="SSF49452">
    <property type="entry name" value="Starch-binding domain-like"/>
    <property type="match status" value="1"/>
</dbReference>
<keyword evidence="4" id="KW-0812">Transmembrane</keyword>
<evidence type="ECO:0000313" key="9">
    <source>
        <dbReference type="EMBL" id="RDS83950.1"/>
    </source>
</evidence>
<dbReference type="Pfam" id="PF25183">
    <property type="entry name" value="OMP_b-brl_4"/>
    <property type="match status" value="1"/>
</dbReference>
<dbReference type="GO" id="GO:0044718">
    <property type="term" value="P:siderophore transmembrane transport"/>
    <property type="evidence" value="ECO:0007669"/>
    <property type="project" value="TreeGrafter"/>
</dbReference>
<dbReference type="InterPro" id="IPR037066">
    <property type="entry name" value="Plug_dom_sf"/>
</dbReference>
<dbReference type="PANTHER" id="PTHR30069">
    <property type="entry name" value="TONB-DEPENDENT OUTER MEMBRANE RECEPTOR"/>
    <property type="match status" value="1"/>
</dbReference>
<dbReference type="Pfam" id="PF07715">
    <property type="entry name" value="Plug"/>
    <property type="match status" value="1"/>
</dbReference>
<comment type="subcellular location">
    <subcellularLocation>
        <location evidence="1">Cell outer membrane</location>
        <topology evidence="1">Multi-pass membrane protein</topology>
    </subcellularLocation>
</comment>
<evidence type="ECO:0000313" key="10">
    <source>
        <dbReference type="Proteomes" id="UP000255334"/>
    </source>
</evidence>
<dbReference type="InterPro" id="IPR057601">
    <property type="entry name" value="Oar-like_b-barrel"/>
</dbReference>
<dbReference type="GO" id="GO:0015344">
    <property type="term" value="F:siderophore uptake transmembrane transporter activity"/>
    <property type="evidence" value="ECO:0007669"/>
    <property type="project" value="TreeGrafter"/>
</dbReference>
<keyword evidence="5" id="KW-0472">Membrane</keyword>
<organism evidence="9 10">
    <name type="scientific">Dyella psychrodurans</name>
    <dbReference type="NCBI Taxonomy" id="1927960"/>
    <lineage>
        <taxon>Bacteria</taxon>
        <taxon>Pseudomonadati</taxon>
        <taxon>Pseudomonadota</taxon>
        <taxon>Gammaproteobacteria</taxon>
        <taxon>Lysobacterales</taxon>
        <taxon>Rhodanobacteraceae</taxon>
        <taxon>Dyella</taxon>
    </lineage>
</organism>
<dbReference type="PANTHER" id="PTHR30069:SF46">
    <property type="entry name" value="OAR PROTEIN"/>
    <property type="match status" value="1"/>
</dbReference>
<evidence type="ECO:0000256" key="3">
    <source>
        <dbReference type="ARBA" id="ARBA00022452"/>
    </source>
</evidence>
<dbReference type="OrthoDB" id="9768147at2"/>
<accession>A0A370X6P6</accession>
<evidence type="ECO:0000256" key="2">
    <source>
        <dbReference type="ARBA" id="ARBA00022448"/>
    </source>
</evidence>
<keyword evidence="2" id="KW-0813">Transport</keyword>
<dbReference type="Gene3D" id="2.60.40.1120">
    <property type="entry name" value="Carboxypeptidase-like, regulatory domain"/>
    <property type="match status" value="1"/>
</dbReference>
<feature type="domain" description="TonB-dependent transporter Oar-like beta-barrel" evidence="8">
    <location>
        <begin position="627"/>
        <end position="908"/>
    </location>
</feature>
<dbReference type="InterPro" id="IPR012910">
    <property type="entry name" value="Plug_dom"/>
</dbReference>
<evidence type="ECO:0000256" key="6">
    <source>
        <dbReference type="ARBA" id="ARBA00023237"/>
    </source>
</evidence>
<dbReference type="InterPro" id="IPR013784">
    <property type="entry name" value="Carb-bd-like_fold"/>
</dbReference>
<keyword evidence="6" id="KW-0998">Cell outer membrane</keyword>
<dbReference type="InterPro" id="IPR039426">
    <property type="entry name" value="TonB-dep_rcpt-like"/>
</dbReference>
<dbReference type="GO" id="GO:0030246">
    <property type="term" value="F:carbohydrate binding"/>
    <property type="evidence" value="ECO:0007669"/>
    <property type="project" value="InterPro"/>
</dbReference>
<sequence>MARGDFRFCHPSFVVPLGGEWRFQGESALKTGNTFNYSLLALACATALASTSVFAQSTTGSIGGQAQPGATITATSSTGLVRKTTVDNSGRYSFTNLPLGAYSVSLQRDGVVVDKRDNVNIVVNSNTDVSFASASNAKSLSVVSVSANAIPPIDVTTVDSRTVITSRELAQLPIARTAESIAMLAPGAVGGSSYFSGPTGNALVSFGGASVTENAYYINGFNTTDPLSGMGGISLPYGSIDQQEVFTGGYSAKYGRSDGGVINQVGMRGTNQWHFGAQVLWEPSFLASNPRNVYYPNAALPAGYGYQNPALAGSLYRSRKDNTATHTVYSFYLGGPLIKDKLFLFASAEAEKRDGLSTSSSASSQPYNDRYSYSLPKHYLKLDWNINDSNILEFTNISNKESYSGSLYAYDYDTRSQGPLFGYDTSTKTGSDIYIGKYTSYITDDLTFSATYGKTKVMDYSQIPGADPTLPYLGGVVNQDPSITGGAPITNGITTPYVKSPNAGSSSHGLRLDLEYKLGDHTLSAGIDNITTSSTDEGQQVFGPAYAWLYGKASRPNTPLNPAFGVGAPGGNGYYVRRYIFTTTTSMSVGQTAQYLEDRWQVNDRWLLSIGLRNDQFSNYNNLHQAFVHNTNQWAPRLGFSWDVLGDSTFKVFGNLGRYYLALPNSVAERAAGPSTYTNEYFTYTGINPTTGAPTGLTAIGPGPISSNGEYGQTPDPKTVTAIDLRSQYQDEAILGFTKMLGSKWMYGAKVTVRKLQTDIDDVCDDDAVARKAVASGINPDSIVFPNSCLIFNPGKTNTFLLANADGNGYSKVTMTTQDWGFTEGAKRKYYALDLFLEHPFDGKWQARIDYTFSRSYGNTEGQVLSTIGQDDVAKSQDWDFWQLMENSNGVLSNDRTHVLKARGAYQISPEWMISGSLQIASGAPRVCMGYYGTDESDPVLYGSAYHYCAGNPTPLGSLGRLPWTKQLNLGVTYRPPFADKKLAFSLDVFNVLNERNPTVLDATYETAPYTVSNTYGMPLYLEAPRYVRLSATYDF</sequence>
<feature type="domain" description="TonB-dependent receptor plug" evidence="7">
    <location>
        <begin position="157"/>
        <end position="260"/>
    </location>
</feature>
<keyword evidence="3" id="KW-1134">Transmembrane beta strand</keyword>
<dbReference type="Pfam" id="PF13620">
    <property type="entry name" value="CarboxypepD_reg"/>
    <property type="match status" value="1"/>
</dbReference>
<reference evidence="9 10" key="1">
    <citation type="submission" date="2018-07" db="EMBL/GenBank/DDBJ databases">
        <title>Dyella monticola sp. nov. and Dyella psychrodurans sp. nov. isolated from monsoon evergreen broad-leaved forest soil of Dinghu Mountain, China.</title>
        <authorList>
            <person name="Gao Z."/>
            <person name="Qiu L."/>
        </authorList>
    </citation>
    <scope>NUCLEOTIDE SEQUENCE [LARGE SCALE GENOMIC DNA]</scope>
    <source>
        <strain evidence="9 10">4MSK11</strain>
    </source>
</reference>
<name>A0A370X6P6_9GAMM</name>
<evidence type="ECO:0000256" key="4">
    <source>
        <dbReference type="ARBA" id="ARBA00022692"/>
    </source>
</evidence>
<dbReference type="EMBL" id="QRBF01000003">
    <property type="protein sequence ID" value="RDS83950.1"/>
    <property type="molecule type" value="Genomic_DNA"/>
</dbReference>
<evidence type="ECO:0000259" key="7">
    <source>
        <dbReference type="Pfam" id="PF07715"/>
    </source>
</evidence>
<dbReference type="SUPFAM" id="SSF56935">
    <property type="entry name" value="Porins"/>
    <property type="match status" value="1"/>
</dbReference>
<dbReference type="AlphaFoldDB" id="A0A370X6P6"/>
<dbReference type="Gene3D" id="2.40.170.20">
    <property type="entry name" value="TonB-dependent receptor, beta-barrel domain"/>
    <property type="match status" value="1"/>
</dbReference>
<dbReference type="Proteomes" id="UP000255334">
    <property type="component" value="Unassembled WGS sequence"/>
</dbReference>
<evidence type="ECO:0000256" key="1">
    <source>
        <dbReference type="ARBA" id="ARBA00004571"/>
    </source>
</evidence>